<evidence type="ECO:0000313" key="3">
    <source>
        <dbReference type="Proteomes" id="UP000236990"/>
    </source>
</evidence>
<reference evidence="2 3" key="1">
    <citation type="submission" date="2017-06" db="EMBL/GenBank/DDBJ databases">
        <title>Genome sequence of Lactobacillus plantarum subsp. plantarum strain SRCM101258.</title>
        <authorList>
            <person name="Cho S.H."/>
        </authorList>
    </citation>
    <scope>NUCLEOTIDE SEQUENCE [LARGE SCALE GENOMIC DNA]</scope>
    <source>
        <strain evidence="2 3">SRCM101258</strain>
    </source>
</reference>
<name>A0A2S3U802_LACPN</name>
<dbReference type="GO" id="GO:0003677">
    <property type="term" value="F:DNA binding"/>
    <property type="evidence" value="ECO:0007669"/>
    <property type="project" value="InterPro"/>
</dbReference>
<organism evidence="2 3">
    <name type="scientific">Lactiplantibacillus plantarum subsp. plantarum</name>
    <dbReference type="NCBI Taxonomy" id="337330"/>
    <lineage>
        <taxon>Bacteria</taxon>
        <taxon>Bacillati</taxon>
        <taxon>Bacillota</taxon>
        <taxon>Bacilli</taxon>
        <taxon>Lactobacillales</taxon>
        <taxon>Lactobacillaceae</taxon>
        <taxon>Lactiplantibacillus</taxon>
    </lineage>
</organism>
<comment type="caution">
    <text evidence="2">The sequence shown here is derived from an EMBL/GenBank/DDBJ whole genome shotgun (WGS) entry which is preliminary data.</text>
</comment>
<dbReference type="CDD" id="cd00093">
    <property type="entry name" value="HTH_XRE"/>
    <property type="match status" value="1"/>
</dbReference>
<proteinExistence type="predicted"/>
<dbReference type="Pfam" id="PF01381">
    <property type="entry name" value="HTH_3"/>
    <property type="match status" value="1"/>
</dbReference>
<dbReference type="PROSITE" id="PS50943">
    <property type="entry name" value="HTH_CROC1"/>
    <property type="match status" value="1"/>
</dbReference>
<dbReference type="SUPFAM" id="SSF47413">
    <property type="entry name" value="lambda repressor-like DNA-binding domains"/>
    <property type="match status" value="1"/>
</dbReference>
<dbReference type="SMART" id="SM00530">
    <property type="entry name" value="HTH_XRE"/>
    <property type="match status" value="1"/>
</dbReference>
<protein>
    <recommendedName>
        <fullName evidence="1">HTH cro/C1-type domain-containing protein</fullName>
    </recommendedName>
</protein>
<dbReference type="Proteomes" id="UP000236990">
    <property type="component" value="Unassembled WGS sequence"/>
</dbReference>
<dbReference type="InterPro" id="IPR001387">
    <property type="entry name" value="Cro/C1-type_HTH"/>
</dbReference>
<dbReference type="InterPro" id="IPR010982">
    <property type="entry name" value="Lambda_DNA-bd_dom_sf"/>
</dbReference>
<dbReference type="AlphaFoldDB" id="A0A2S3U802"/>
<evidence type="ECO:0000259" key="1">
    <source>
        <dbReference type="PROSITE" id="PS50943"/>
    </source>
</evidence>
<gene>
    <name evidence="2" type="ORF">S101258_00805</name>
</gene>
<evidence type="ECO:0000313" key="2">
    <source>
        <dbReference type="EMBL" id="POD87286.1"/>
    </source>
</evidence>
<dbReference type="Gene3D" id="1.10.260.40">
    <property type="entry name" value="lambda repressor-like DNA-binding domains"/>
    <property type="match status" value="1"/>
</dbReference>
<feature type="domain" description="HTH cro/C1-type" evidence="1">
    <location>
        <begin position="26"/>
        <end position="81"/>
    </location>
</feature>
<accession>A0A2S3U802</accession>
<sequence>MLEYTKNQSGGEIKLQIDKQQVGNRIHQLRIAAGLSMAKLASAIGLAGKSTINDWEKGRTLANADRLAKVAAYFDVSTNYLLYGSLTEYVTAVFQNGGLNHSEFNVLLWEYVDLTTTNPNILSSDLFSSASQTEQGVSDPTKIAAALITPTINNAIRQIVPEIVQHYQQTTTYPEPQAVIQAGCYVFRHRIQIIRRTFTGKYNRIVRLLDNVDLYEKLQPDDDLKAYLNQTTGPKTQVQNGYSLDEKYQRQMNKVITEFHQALNRINDAYQAELMACGQGQAHSAAD</sequence>
<dbReference type="EMBL" id="NKCZ01000076">
    <property type="protein sequence ID" value="POD87286.1"/>
    <property type="molecule type" value="Genomic_DNA"/>
</dbReference>